<sequence>MKSSVISKEYLALQTDISNLQKEWQKKLEASTIIEKQTLTEKQVPVIAQTEVVINLEQYKEWVFELGDLLVEKDPKLINDIKTIKESLNDGVVKRWADEVLAFNQLFFAKYAEEANVAQWLPYLIAEHAIRPFLRVVSEVFKEDLSALETKGSCPCCGEPIRLAVLEGKGSKMIVCPRCEAKWQQKRLQCSSCGNEDHKKLSYYTVEEDKNLQIEVCEECNSYMKIIDTRKKYKKLTPFLLDVNSIHLDIIAQEKGFGIPKEEVSS</sequence>
<dbReference type="Gene3D" id="3.90.1670.10">
    <property type="entry name" value="FdhE-like domain"/>
    <property type="match status" value="1"/>
</dbReference>
<protein>
    <recommendedName>
        <fullName evidence="2">FdhE C-terminal domain-containing protein</fullName>
    </recommendedName>
</protein>
<dbReference type="RefSeq" id="WP_071313575.1">
    <property type="nucleotide sequence ID" value="NZ_MLQQ01000026.1"/>
</dbReference>
<dbReference type="InterPro" id="IPR006452">
    <property type="entry name" value="Formate_DH_accessory"/>
</dbReference>
<organism evidence="3 4">
    <name type="scientific">Anaerobacillus arseniciselenatis</name>
    <dbReference type="NCBI Taxonomy" id="85682"/>
    <lineage>
        <taxon>Bacteria</taxon>
        <taxon>Bacillati</taxon>
        <taxon>Bacillota</taxon>
        <taxon>Bacilli</taxon>
        <taxon>Bacillales</taxon>
        <taxon>Bacillaceae</taxon>
        <taxon>Anaerobacillus</taxon>
    </lineage>
</organism>
<dbReference type="CDD" id="cd16341">
    <property type="entry name" value="FdhE"/>
    <property type="match status" value="1"/>
</dbReference>
<reference evidence="3 4" key="1">
    <citation type="submission" date="2016-10" db="EMBL/GenBank/DDBJ databases">
        <title>Draft genome sequences of four alkaliphilic bacteria belonging to the Anaerobacillus genus.</title>
        <authorList>
            <person name="Bassil N.M."/>
            <person name="Lloyd J.R."/>
        </authorList>
    </citation>
    <scope>NUCLEOTIDE SEQUENCE [LARGE SCALE GENOMIC DNA]</scope>
    <source>
        <strain evidence="3 4">DSM 15340</strain>
    </source>
</reference>
<evidence type="ECO:0000259" key="2">
    <source>
        <dbReference type="Pfam" id="PF24860"/>
    </source>
</evidence>
<dbReference type="GO" id="GO:0005829">
    <property type="term" value="C:cytosol"/>
    <property type="evidence" value="ECO:0007669"/>
    <property type="project" value="TreeGrafter"/>
</dbReference>
<evidence type="ECO:0000256" key="1">
    <source>
        <dbReference type="ARBA" id="ARBA00022490"/>
    </source>
</evidence>
<dbReference type="OrthoDB" id="9811074at2"/>
<dbReference type="EMBL" id="MLQQ01000026">
    <property type="protein sequence ID" value="OIJ11642.1"/>
    <property type="molecule type" value="Genomic_DNA"/>
</dbReference>
<gene>
    <name evidence="3" type="ORF">BKP35_11945</name>
</gene>
<dbReference type="GO" id="GO:0051604">
    <property type="term" value="P:protein maturation"/>
    <property type="evidence" value="ECO:0007669"/>
    <property type="project" value="TreeGrafter"/>
</dbReference>
<dbReference type="InterPro" id="IPR056796">
    <property type="entry name" value="FdhE_C"/>
</dbReference>
<keyword evidence="1" id="KW-0963">Cytoplasm</keyword>
<keyword evidence="4" id="KW-1185">Reference proteome</keyword>
<dbReference type="PANTHER" id="PTHR37689:SF1">
    <property type="entry name" value="PROTEIN FDHE"/>
    <property type="match status" value="1"/>
</dbReference>
<accession>A0A1S2LGI8</accession>
<dbReference type="Pfam" id="PF24860">
    <property type="entry name" value="FdhE_C"/>
    <property type="match status" value="1"/>
</dbReference>
<dbReference type="AlphaFoldDB" id="A0A1S2LGI8"/>
<name>A0A1S2LGI8_9BACI</name>
<dbReference type="InterPro" id="IPR024064">
    <property type="entry name" value="FdhE-like_sf"/>
</dbReference>
<comment type="caution">
    <text evidence="3">The sequence shown here is derived from an EMBL/GenBank/DDBJ whole genome shotgun (WGS) entry which is preliminary data.</text>
</comment>
<dbReference type="Proteomes" id="UP000180098">
    <property type="component" value="Unassembled WGS sequence"/>
</dbReference>
<evidence type="ECO:0000313" key="4">
    <source>
        <dbReference type="Proteomes" id="UP000180098"/>
    </source>
</evidence>
<dbReference type="GO" id="GO:0008199">
    <property type="term" value="F:ferric iron binding"/>
    <property type="evidence" value="ECO:0007669"/>
    <property type="project" value="TreeGrafter"/>
</dbReference>
<dbReference type="SUPFAM" id="SSF144020">
    <property type="entry name" value="FdhE-like"/>
    <property type="match status" value="1"/>
</dbReference>
<dbReference type="PANTHER" id="PTHR37689">
    <property type="entry name" value="PROTEIN FDHE"/>
    <property type="match status" value="1"/>
</dbReference>
<feature type="domain" description="FdhE C-terminal" evidence="2">
    <location>
        <begin position="189"/>
        <end position="257"/>
    </location>
</feature>
<evidence type="ECO:0000313" key="3">
    <source>
        <dbReference type="EMBL" id="OIJ11642.1"/>
    </source>
</evidence>
<proteinExistence type="predicted"/>